<accession>A0AAW0XYR5</accession>
<evidence type="ECO:0000313" key="3">
    <source>
        <dbReference type="Proteomes" id="UP001445076"/>
    </source>
</evidence>
<dbReference type="AlphaFoldDB" id="A0AAW0XYR5"/>
<feature type="compositionally biased region" description="Polar residues" evidence="1">
    <location>
        <begin position="226"/>
        <end position="237"/>
    </location>
</feature>
<name>A0AAW0XYR5_CHEQU</name>
<protein>
    <submittedName>
        <fullName evidence="2">Uncharacterized protein</fullName>
    </submittedName>
</protein>
<comment type="caution">
    <text evidence="2">The sequence shown here is derived from an EMBL/GenBank/DDBJ whole genome shotgun (WGS) entry which is preliminary data.</text>
</comment>
<dbReference type="GO" id="GO:0005634">
    <property type="term" value="C:nucleus"/>
    <property type="evidence" value="ECO:0007669"/>
    <property type="project" value="InterPro"/>
</dbReference>
<feature type="non-terminal residue" evidence="2">
    <location>
        <position position="237"/>
    </location>
</feature>
<dbReference type="InterPro" id="IPR027107">
    <property type="entry name" value="Tuberin/Ral-act_asu"/>
</dbReference>
<keyword evidence="3" id="KW-1185">Reference proteome</keyword>
<dbReference type="Proteomes" id="UP001445076">
    <property type="component" value="Unassembled WGS sequence"/>
</dbReference>
<feature type="compositionally biased region" description="Basic and acidic residues" evidence="1">
    <location>
        <begin position="213"/>
        <end position="223"/>
    </location>
</feature>
<feature type="non-terminal residue" evidence="2">
    <location>
        <position position="1"/>
    </location>
</feature>
<dbReference type="PANTHER" id="PTHR10063">
    <property type="entry name" value="TUBERIN"/>
    <property type="match status" value="1"/>
</dbReference>
<feature type="compositionally biased region" description="Low complexity" evidence="1">
    <location>
        <begin position="201"/>
        <end position="210"/>
    </location>
</feature>
<proteinExistence type="predicted"/>
<feature type="region of interest" description="Disordered" evidence="1">
    <location>
        <begin position="201"/>
        <end position="237"/>
    </location>
</feature>
<dbReference type="PANTHER" id="PTHR10063:SF11">
    <property type="entry name" value="RHO GTPASE-ACTIVATING PROTEIN CG5521-RELATED"/>
    <property type="match status" value="1"/>
</dbReference>
<evidence type="ECO:0000313" key="2">
    <source>
        <dbReference type="EMBL" id="KAK8745038.1"/>
    </source>
</evidence>
<evidence type="ECO:0000256" key="1">
    <source>
        <dbReference type="SAM" id="MobiDB-lite"/>
    </source>
</evidence>
<organism evidence="2 3">
    <name type="scientific">Cherax quadricarinatus</name>
    <name type="common">Australian red claw crayfish</name>
    <dbReference type="NCBI Taxonomy" id="27406"/>
    <lineage>
        <taxon>Eukaryota</taxon>
        <taxon>Metazoa</taxon>
        <taxon>Ecdysozoa</taxon>
        <taxon>Arthropoda</taxon>
        <taxon>Crustacea</taxon>
        <taxon>Multicrustacea</taxon>
        <taxon>Malacostraca</taxon>
        <taxon>Eumalacostraca</taxon>
        <taxon>Eucarida</taxon>
        <taxon>Decapoda</taxon>
        <taxon>Pleocyemata</taxon>
        <taxon>Astacidea</taxon>
        <taxon>Parastacoidea</taxon>
        <taxon>Parastacidae</taxon>
        <taxon>Cherax</taxon>
    </lineage>
</organism>
<gene>
    <name evidence="2" type="ORF">OTU49_000416</name>
</gene>
<dbReference type="EMBL" id="JARKIK010000020">
    <property type="protein sequence ID" value="KAK8745038.1"/>
    <property type="molecule type" value="Genomic_DNA"/>
</dbReference>
<reference evidence="2 3" key="1">
    <citation type="journal article" date="2024" name="BMC Genomics">
        <title>Genome assembly of redclaw crayfish (Cherax quadricarinatus) provides insights into its immune adaptation and hypoxia tolerance.</title>
        <authorList>
            <person name="Liu Z."/>
            <person name="Zheng J."/>
            <person name="Li H."/>
            <person name="Fang K."/>
            <person name="Wang S."/>
            <person name="He J."/>
            <person name="Zhou D."/>
            <person name="Weng S."/>
            <person name="Chi M."/>
            <person name="Gu Z."/>
            <person name="He J."/>
            <person name="Li F."/>
            <person name="Wang M."/>
        </authorList>
    </citation>
    <scope>NUCLEOTIDE SEQUENCE [LARGE SCALE GENOMIC DNA]</scope>
    <source>
        <strain evidence="2">ZL_2023a</strain>
    </source>
</reference>
<sequence>LCLLPERFEKRWQCNALTHIFKKILHPGNIVRLRRDAMRLFVIWYMIVGECKTAEMDRMFASLVPGFPVPPPSALPPDLGYGGVTCLEPSPVIPPPSTEKTPPDDLSSYLLRSLLDFMVTQVRRVEWQDRTQHSKSFSYLFTMFRMWYMPHIFPSFNSSNSLYKPNLELPELRSSPGLSPYGTCQVAVVEWVRKFVISTSQRSGQSVSSVGEEDGRRSGHGDAAEGSTSDQDSITSA</sequence>
<dbReference type="GO" id="GO:0005737">
    <property type="term" value="C:cytoplasm"/>
    <property type="evidence" value="ECO:0007669"/>
    <property type="project" value="TreeGrafter"/>
</dbReference>
<dbReference type="GO" id="GO:0005096">
    <property type="term" value="F:GTPase activator activity"/>
    <property type="evidence" value="ECO:0007669"/>
    <property type="project" value="InterPro"/>
</dbReference>